<evidence type="ECO:0000256" key="3">
    <source>
        <dbReference type="ARBA" id="ARBA00022676"/>
    </source>
</evidence>
<dbReference type="Proteomes" id="UP000033103">
    <property type="component" value="Chromosome"/>
</dbReference>
<comment type="similarity">
    <text evidence="1">Belongs to the thymidine/pyrimidine-nucleoside phosphorylase family.</text>
</comment>
<evidence type="ECO:0000256" key="1">
    <source>
        <dbReference type="ARBA" id="ARBA00006915"/>
    </source>
</evidence>
<dbReference type="NCBIfam" id="NF004490">
    <property type="entry name" value="PRK05820.1"/>
    <property type="match status" value="1"/>
</dbReference>
<dbReference type="PANTHER" id="PTHR10515">
    <property type="entry name" value="THYMIDINE PHOSPHORYLASE"/>
    <property type="match status" value="1"/>
</dbReference>
<evidence type="ECO:0000256" key="4">
    <source>
        <dbReference type="ARBA" id="ARBA00022679"/>
    </source>
</evidence>
<dbReference type="Pfam" id="PF00591">
    <property type="entry name" value="Glycos_transf_3"/>
    <property type="match status" value="1"/>
</dbReference>
<sequence>MRIVDIIEKKRDNIELTKEEIDFLLDECQKGNVPDYQLSAFLMATYFNDMTDKELVEFTKKMRDSGDIISFDKINKFLVDKHSTGGVGDKVTIVLAPIIAALGMATAKLSGKGLGHTGGTIDKFESIENFRFSETKEQLMNIANKTGIGLMGYSDKIVPLDKKIYSLRDVSATVPSIPLIASSIMSKKLAITSNIIILDVKVGDGAFMKDLNHAKELAKRMITIGKGAGRKTNVVLSNMDEPLGRNIGNANEVIEGIEALKGNIMPDLKEVVYTIASLALKAKGEIEDIKKGWPLIDNVIKSGLALKKLQEFIIESGGNGDLVNDYTLLPQAKHKLQVKADKSGYVKRIKTEEIGKAAMVIGAGRATKESIIDHAVGLKVIKKVADKVEKGEVICEIEYNDDKFVEDSKALILDAYVITDEKVENPKTILEIIE</sequence>
<proteinExistence type="inferred from homology"/>
<dbReference type="Pfam" id="PF07831">
    <property type="entry name" value="PYNP_C"/>
    <property type="match status" value="1"/>
</dbReference>
<reference evidence="6 7" key="1">
    <citation type="journal article" date="2012" name="BMC Genomics">
        <title>Genomic sequence analysis and characterization of Sneathia amnii sp. nov.</title>
        <authorList>
            <consortium name="Vaginal Microbiome Consortium (additional members)"/>
            <person name="Harwich M.D.Jr."/>
            <person name="Serrano M.G."/>
            <person name="Fettweis J.M."/>
            <person name="Alves J.M."/>
            <person name="Reimers M.A."/>
            <person name="Buck G.A."/>
            <person name="Jefferson K.K."/>
        </authorList>
    </citation>
    <scope>NUCLEOTIDE SEQUENCE [LARGE SCALE GENOMIC DNA]</scope>
    <source>
        <strain evidence="6 7">SN35</strain>
    </source>
</reference>
<keyword evidence="3 6" id="KW-0328">Glycosyltransferase</keyword>
<organism evidence="6 7">
    <name type="scientific">Sneathia vaginalis</name>
    <dbReference type="NCBI Taxonomy" id="187101"/>
    <lineage>
        <taxon>Bacteria</taxon>
        <taxon>Fusobacteriati</taxon>
        <taxon>Fusobacteriota</taxon>
        <taxon>Fusobacteriia</taxon>
        <taxon>Fusobacteriales</taxon>
        <taxon>Leptotrichiaceae</taxon>
        <taxon>Sneathia</taxon>
    </lineage>
</organism>
<dbReference type="Pfam" id="PF02885">
    <property type="entry name" value="Glycos_trans_3N"/>
    <property type="match status" value="1"/>
</dbReference>
<dbReference type="SMART" id="SM00941">
    <property type="entry name" value="PYNP_C"/>
    <property type="match status" value="1"/>
</dbReference>
<dbReference type="PIRSF" id="PIRSF000478">
    <property type="entry name" value="TP_PyNP"/>
    <property type="match status" value="1"/>
</dbReference>
<keyword evidence="7" id="KW-1185">Reference proteome</keyword>
<keyword evidence="4 6" id="KW-0808">Transferase</keyword>
<dbReference type="InterPro" id="IPR036320">
    <property type="entry name" value="Glycosyl_Trfase_fam3_N_dom_sf"/>
</dbReference>
<evidence type="ECO:0000313" key="7">
    <source>
        <dbReference type="Proteomes" id="UP000033103"/>
    </source>
</evidence>
<dbReference type="GO" id="GO:0006206">
    <property type="term" value="P:pyrimidine nucleobase metabolic process"/>
    <property type="evidence" value="ECO:0007669"/>
    <property type="project" value="InterPro"/>
</dbReference>
<dbReference type="Gene3D" id="1.20.970.10">
    <property type="entry name" value="Transferase, Pyrimidine Nucleoside Phosphorylase, Chain C"/>
    <property type="match status" value="1"/>
</dbReference>
<dbReference type="HOGENOM" id="CLU_025040_0_1_0"/>
<dbReference type="Gene3D" id="3.90.1170.30">
    <property type="entry name" value="Pyrimidine nucleoside phosphorylase-like, C-terminal domain"/>
    <property type="match status" value="1"/>
</dbReference>
<accession>A0A0E3ZBT7</accession>
<dbReference type="PANTHER" id="PTHR10515:SF0">
    <property type="entry name" value="THYMIDINE PHOSPHORYLASE"/>
    <property type="match status" value="1"/>
</dbReference>
<dbReference type="SUPFAM" id="SSF47648">
    <property type="entry name" value="Nucleoside phosphorylase/phosphoribosyltransferase N-terminal domain"/>
    <property type="match status" value="1"/>
</dbReference>
<dbReference type="GO" id="GO:0006213">
    <property type="term" value="P:pyrimidine nucleoside metabolic process"/>
    <property type="evidence" value="ECO:0007669"/>
    <property type="project" value="InterPro"/>
</dbReference>
<dbReference type="STRING" id="187101.VC03_01775"/>
<dbReference type="KEGG" id="sns:VC03_01775"/>
<dbReference type="InterPro" id="IPR013102">
    <property type="entry name" value="PYNP_C"/>
</dbReference>
<dbReference type="AlphaFoldDB" id="A0A0E3ZBT7"/>
<dbReference type="EMBL" id="CP011280">
    <property type="protein sequence ID" value="AKC95296.1"/>
    <property type="molecule type" value="Genomic_DNA"/>
</dbReference>
<dbReference type="InterPro" id="IPR017459">
    <property type="entry name" value="Glycosyl_Trfase_fam3_N_dom"/>
</dbReference>
<feature type="domain" description="Pyrimidine nucleoside phosphorylase C-terminal" evidence="5">
    <location>
        <begin position="345"/>
        <end position="419"/>
    </location>
</feature>
<dbReference type="FunFam" id="3.40.1030.10:FF:000003">
    <property type="entry name" value="Pyrimidine-nucleoside phosphorylase"/>
    <property type="match status" value="1"/>
</dbReference>
<dbReference type="InterPro" id="IPR000312">
    <property type="entry name" value="Glycosyl_Trfase_fam3"/>
</dbReference>
<dbReference type="GO" id="GO:0009032">
    <property type="term" value="F:thymidine phosphorylase activity"/>
    <property type="evidence" value="ECO:0007669"/>
    <property type="project" value="UniProtKB-EC"/>
</dbReference>
<evidence type="ECO:0000256" key="2">
    <source>
        <dbReference type="ARBA" id="ARBA00011738"/>
    </source>
</evidence>
<name>A0A0E3ZBT7_9FUSO</name>
<dbReference type="SUPFAM" id="SSF54680">
    <property type="entry name" value="Pyrimidine nucleoside phosphorylase C-terminal domain"/>
    <property type="match status" value="1"/>
</dbReference>
<dbReference type="NCBIfam" id="TIGR02644">
    <property type="entry name" value="Y_phosphoryl"/>
    <property type="match status" value="1"/>
</dbReference>
<protein>
    <submittedName>
        <fullName evidence="6">Thymidine phosphorylase</fullName>
        <ecNumber evidence="6">2.4.2.4</ecNumber>
    </submittedName>
</protein>
<dbReference type="PATRIC" id="fig|1069640.6.peg.337"/>
<comment type="subunit">
    <text evidence="2">Homodimer.</text>
</comment>
<dbReference type="InterPro" id="IPR035902">
    <property type="entry name" value="Nuc_phospho_transferase"/>
</dbReference>
<evidence type="ECO:0000313" key="6">
    <source>
        <dbReference type="EMBL" id="AKC95296.1"/>
    </source>
</evidence>
<dbReference type="EC" id="2.4.2.4" evidence="6"/>
<evidence type="ECO:0000259" key="5">
    <source>
        <dbReference type="SMART" id="SM00941"/>
    </source>
</evidence>
<dbReference type="InterPro" id="IPR036566">
    <property type="entry name" value="PYNP-like_C_sf"/>
</dbReference>
<gene>
    <name evidence="6" type="primary">deoA</name>
    <name evidence="6" type="ORF">VC03_01775</name>
</gene>
<dbReference type="RefSeq" id="WP_046328402.1">
    <property type="nucleotide sequence ID" value="NZ_CP011280.1"/>
</dbReference>
<dbReference type="InterPro" id="IPR018090">
    <property type="entry name" value="Pyrmidine_PPas_bac/euk"/>
</dbReference>
<dbReference type="GO" id="GO:0004645">
    <property type="term" value="F:1,4-alpha-oligoglucan phosphorylase activity"/>
    <property type="evidence" value="ECO:0007669"/>
    <property type="project" value="InterPro"/>
</dbReference>
<dbReference type="InterPro" id="IPR000053">
    <property type="entry name" value="Thymidine/pyrmidine_PPase"/>
</dbReference>
<dbReference type="OrthoDB" id="9763887at2"/>
<dbReference type="Gene3D" id="3.40.1030.10">
    <property type="entry name" value="Nucleoside phosphorylase/phosphoribosyltransferase catalytic domain"/>
    <property type="match status" value="1"/>
</dbReference>
<dbReference type="GO" id="GO:0005829">
    <property type="term" value="C:cytosol"/>
    <property type="evidence" value="ECO:0007669"/>
    <property type="project" value="TreeGrafter"/>
</dbReference>
<dbReference type="SUPFAM" id="SSF52418">
    <property type="entry name" value="Nucleoside phosphorylase/phosphoribosyltransferase catalytic domain"/>
    <property type="match status" value="1"/>
</dbReference>